<dbReference type="PRINTS" id="PR00420">
    <property type="entry name" value="RNGMNOXGNASE"/>
</dbReference>
<proteinExistence type="predicted"/>
<dbReference type="Pfam" id="PF13738">
    <property type="entry name" value="Pyr_redox_3"/>
    <property type="match status" value="1"/>
</dbReference>
<dbReference type="Pfam" id="PF01494">
    <property type="entry name" value="FAD_binding_3"/>
    <property type="match status" value="1"/>
</dbReference>
<dbReference type="PANTHER" id="PTHR42685:SF22">
    <property type="entry name" value="CONDITIONED MEDIUM FACTOR RECEPTOR 1"/>
    <property type="match status" value="1"/>
</dbReference>
<dbReference type="InterPro" id="IPR002938">
    <property type="entry name" value="FAD-bd"/>
</dbReference>
<dbReference type="RefSeq" id="WP_215231859.1">
    <property type="nucleotide sequence ID" value="NZ_CAJRAU010000001.1"/>
</dbReference>
<dbReference type="InterPro" id="IPR036188">
    <property type="entry name" value="FAD/NAD-bd_sf"/>
</dbReference>
<name>A0ABM8UJP3_9BACT</name>
<dbReference type="GO" id="GO:0004502">
    <property type="term" value="F:kynurenine 3-monooxygenase activity"/>
    <property type="evidence" value="ECO:0007669"/>
    <property type="project" value="UniProtKB-EC"/>
</dbReference>
<dbReference type="SUPFAM" id="SSF51905">
    <property type="entry name" value="FAD/NAD(P)-binding domain"/>
    <property type="match status" value="1"/>
</dbReference>
<dbReference type="PANTHER" id="PTHR42685">
    <property type="entry name" value="GERANYLGERANYL DIPHOSPHATE REDUCTASE"/>
    <property type="match status" value="1"/>
</dbReference>
<dbReference type="Gene3D" id="3.50.50.60">
    <property type="entry name" value="FAD/NAD(P)-binding domain"/>
    <property type="match status" value="1"/>
</dbReference>
<comment type="caution">
    <text evidence="2">The sequence shown here is derived from an EMBL/GenBank/DDBJ whole genome shotgun (WGS) entry which is preliminary data.</text>
</comment>
<organism evidence="2 3">
    <name type="scientific">Dyadobacter linearis</name>
    <dbReference type="NCBI Taxonomy" id="2823330"/>
    <lineage>
        <taxon>Bacteria</taxon>
        <taxon>Pseudomonadati</taxon>
        <taxon>Bacteroidota</taxon>
        <taxon>Cytophagia</taxon>
        <taxon>Cytophagales</taxon>
        <taxon>Spirosomataceae</taxon>
        <taxon>Dyadobacter</taxon>
    </lineage>
</organism>
<accession>A0ABM8UJP3</accession>
<dbReference type="InterPro" id="IPR050407">
    <property type="entry name" value="Geranylgeranyl_reductase"/>
</dbReference>
<feature type="domain" description="FAD-binding" evidence="1">
    <location>
        <begin position="264"/>
        <end position="318"/>
    </location>
</feature>
<dbReference type="Proteomes" id="UP000679725">
    <property type="component" value="Unassembled WGS sequence"/>
</dbReference>
<evidence type="ECO:0000313" key="3">
    <source>
        <dbReference type="Proteomes" id="UP000679725"/>
    </source>
</evidence>
<evidence type="ECO:0000313" key="2">
    <source>
        <dbReference type="EMBL" id="CAG5067709.1"/>
    </source>
</evidence>
<reference evidence="2 3" key="1">
    <citation type="submission" date="2021-04" db="EMBL/GenBank/DDBJ databases">
        <authorList>
            <person name="Rodrigo-Torres L."/>
            <person name="Arahal R. D."/>
            <person name="Lucena T."/>
        </authorList>
    </citation>
    <scope>NUCLEOTIDE SEQUENCE [LARGE SCALE GENOMIC DNA]</scope>
    <source>
        <strain evidence="2 3">CECT 9623</strain>
    </source>
</reference>
<dbReference type="EMBL" id="CAJRAU010000001">
    <property type="protein sequence ID" value="CAG5067709.1"/>
    <property type="molecule type" value="Genomic_DNA"/>
</dbReference>
<protein>
    <submittedName>
        <fullName evidence="2">Kynurenine 3-monooxygenase</fullName>
        <ecNumber evidence="2">1.14.13.9</ecNumber>
    </submittedName>
</protein>
<keyword evidence="3" id="KW-1185">Reference proteome</keyword>
<evidence type="ECO:0000259" key="1">
    <source>
        <dbReference type="Pfam" id="PF01494"/>
    </source>
</evidence>
<dbReference type="EC" id="1.14.13.9" evidence="2"/>
<keyword evidence="2" id="KW-0560">Oxidoreductase</keyword>
<gene>
    <name evidence="2" type="primary">kmo_2</name>
    <name evidence="2" type="ORF">DYBT9623_00430</name>
</gene>
<sequence length="374" mass="41657">METRTEVYDCGIVGGGLAGLCLAIQLADEGFSVILFEKNRYPFNKVCGEYISMESFDFLKRLGLPFDSLNIPFINQLGISSSRGFMLEHALQSGGFGISRYTLDHQLSVIAAQKGVLIKENCKVSDVSSTGGEYSVTTSSGTFKARLVCGSYGKYTPQFIKNTSTKPAQNYIGVKYHVHSDLPANRIELHNFRDGYCGISKVDGNQYCLCYLTTSRNLQENSKDIRAMEERILFKNPHLKRIFQESEFVNTQPLVISNINFEKKATESDGIFLLGDAAGSITPLCGNGMSLGMHASYLLAKEIALHLHQKQSRESLSTNYQRAWNNAFSKRITAGYYLQNLFGKETTTDLALRLLDKTPKLLNKLVTLTHGKPF</sequence>